<evidence type="ECO:0000313" key="21">
    <source>
        <dbReference type="Proteomes" id="UP000243459"/>
    </source>
</evidence>
<evidence type="ECO:0000256" key="2">
    <source>
        <dbReference type="ARBA" id="ARBA00008684"/>
    </source>
</evidence>
<dbReference type="Proteomes" id="UP000243459">
    <property type="component" value="Chromosome 6"/>
</dbReference>
<dbReference type="Gramene" id="ONK67082">
    <property type="protein sequence ID" value="ONK67082"/>
    <property type="gene ID" value="A4U43_C06F15490"/>
</dbReference>
<dbReference type="PROSITE" id="PS51450">
    <property type="entry name" value="LRR"/>
    <property type="match status" value="1"/>
</dbReference>
<dbReference type="SMART" id="SM00369">
    <property type="entry name" value="LRR_TYP"/>
    <property type="match status" value="3"/>
</dbReference>
<accession>A0A5P1EM53</accession>
<evidence type="ECO:0000256" key="15">
    <source>
        <dbReference type="PROSITE-ProRule" id="PRU10141"/>
    </source>
</evidence>
<evidence type="ECO:0000256" key="17">
    <source>
        <dbReference type="SAM" id="Phobius"/>
    </source>
</evidence>
<keyword evidence="13" id="KW-0675">Receptor</keyword>
<dbReference type="Pfam" id="PF00069">
    <property type="entry name" value="Pkinase"/>
    <property type="match status" value="1"/>
</dbReference>
<keyword evidence="9" id="KW-0418">Kinase</keyword>
<proteinExistence type="inferred from homology"/>
<dbReference type="EMBL" id="CM007386">
    <property type="protein sequence ID" value="ONK67082.1"/>
    <property type="molecule type" value="Genomic_DNA"/>
</dbReference>
<keyword evidence="5 17" id="KW-0812">Transmembrane</keyword>
<dbReference type="PANTHER" id="PTHR47986:SF29">
    <property type="entry name" value="RECEPTOR PROTEIN KINASE TMK1"/>
    <property type="match status" value="1"/>
</dbReference>
<keyword evidence="10 15" id="KW-0067">ATP-binding</keyword>
<comment type="similarity">
    <text evidence="2">Belongs to the protein kinase superfamily. Ser/Thr protein kinase family.</text>
</comment>
<keyword evidence="11 17" id="KW-1133">Transmembrane helix</keyword>
<dbReference type="PROSITE" id="PS50011">
    <property type="entry name" value="PROTEIN_KINASE_DOM"/>
    <property type="match status" value="1"/>
</dbReference>
<evidence type="ECO:0000313" key="20">
    <source>
        <dbReference type="EMBL" id="ONK67082.1"/>
    </source>
</evidence>
<evidence type="ECO:0000259" key="19">
    <source>
        <dbReference type="PROSITE" id="PS50011"/>
    </source>
</evidence>
<feature type="signal peptide" evidence="18">
    <location>
        <begin position="1"/>
        <end position="19"/>
    </location>
</feature>
<organism evidence="20 21">
    <name type="scientific">Asparagus officinalis</name>
    <name type="common">Garden asparagus</name>
    <dbReference type="NCBI Taxonomy" id="4686"/>
    <lineage>
        <taxon>Eukaryota</taxon>
        <taxon>Viridiplantae</taxon>
        <taxon>Streptophyta</taxon>
        <taxon>Embryophyta</taxon>
        <taxon>Tracheophyta</taxon>
        <taxon>Spermatophyta</taxon>
        <taxon>Magnoliopsida</taxon>
        <taxon>Liliopsida</taxon>
        <taxon>Asparagales</taxon>
        <taxon>Asparagaceae</taxon>
        <taxon>Asparagoideae</taxon>
        <taxon>Asparagus</taxon>
    </lineage>
</organism>
<evidence type="ECO:0000256" key="12">
    <source>
        <dbReference type="ARBA" id="ARBA00023136"/>
    </source>
</evidence>
<feature type="chain" id="PRO_5024284605" description="Protein kinase domain-containing protein" evidence="18">
    <location>
        <begin position="20"/>
        <end position="916"/>
    </location>
</feature>
<dbReference type="GO" id="GO:0005886">
    <property type="term" value="C:plasma membrane"/>
    <property type="evidence" value="ECO:0007669"/>
    <property type="project" value="UniProtKB-SubCell"/>
</dbReference>
<reference evidence="21" key="1">
    <citation type="journal article" date="2017" name="Nat. Commun.">
        <title>The asparagus genome sheds light on the origin and evolution of a young Y chromosome.</title>
        <authorList>
            <person name="Harkess A."/>
            <person name="Zhou J."/>
            <person name="Xu C."/>
            <person name="Bowers J.E."/>
            <person name="Van der Hulst R."/>
            <person name="Ayyampalayam S."/>
            <person name="Mercati F."/>
            <person name="Riccardi P."/>
            <person name="McKain M.R."/>
            <person name="Kakrana A."/>
            <person name="Tang H."/>
            <person name="Ray J."/>
            <person name="Groenendijk J."/>
            <person name="Arikit S."/>
            <person name="Mathioni S.M."/>
            <person name="Nakano M."/>
            <person name="Shan H."/>
            <person name="Telgmann-Rauber A."/>
            <person name="Kanno A."/>
            <person name="Yue Z."/>
            <person name="Chen H."/>
            <person name="Li W."/>
            <person name="Chen Y."/>
            <person name="Xu X."/>
            <person name="Zhang Y."/>
            <person name="Luo S."/>
            <person name="Chen H."/>
            <person name="Gao J."/>
            <person name="Mao Z."/>
            <person name="Pires J.C."/>
            <person name="Luo M."/>
            <person name="Kudrna D."/>
            <person name="Wing R.A."/>
            <person name="Meyers B.C."/>
            <person name="Yi K."/>
            <person name="Kong H."/>
            <person name="Lavrijsen P."/>
            <person name="Sunseri F."/>
            <person name="Falavigna A."/>
            <person name="Ye Y."/>
            <person name="Leebens-Mack J.H."/>
            <person name="Chen G."/>
        </authorList>
    </citation>
    <scope>NUCLEOTIDE SEQUENCE [LARGE SCALE GENOMIC DNA]</scope>
    <source>
        <strain evidence="21">cv. DH0086</strain>
    </source>
</reference>
<keyword evidence="8 15" id="KW-0547">Nucleotide-binding</keyword>
<sequence>MALLPFMMAAILLALTAEAATDPNDAAAMHAFAKAIGADSALNWSPTSDPCTQWPKVKCQGDRVSIIQIGNISNLSGTVPPEVGNLTSLQRLELQYVGLTGPLPSLKGLVLLNVLLLNDNKFSSIPPDFFDGLSAITVVNIDRNPFSSWAIPTTLKECSSLLNFSANDANVTGGVPDFFASAFPALNHLGLANNLLGGQIPESFASSGMKSLWLNGAGLSGGVHVIADMTNLIEVFLQSNSLTGPLPDFSRLNSLQQLNLRDNQITGIVPKSLTELKSLQTVVLTNNLLQGPVPVFGKGVNLDLLPDRESFCHDSSDECDPRVTVLLSIASSFRYPVKFAQNWKGNDPCANWIGISCDQSGNIIVVNFQKMNLSGVISPDFMSLGSLQKLILSNNNLTGTIPSGLVNLKALKLLDVSNNTIFGQVPSFSSNIVVNTYGNPNIGKDMRGPPGRSAPGSSPDSSSGGKSNAGVIVGCVIAGIFVIVIAGSLYFFYRKRKEAKLDKIQTHGMVIHPRHSGSDAELLKITVAVNENETTSNTGSGRVNFQVVEPVNLVISINVLRAVTDNFSEDKILGRGGFGTVYKGELDDGTMIAVKRMESGGALSSKGLKEFKSEISVLTKVRHRHLVSLLGYCLEENERMLVYEYMPQGTLSDHLFDWEVAVMKPLEWKMRLCIALDVARGVEYLHSLMNESFVHRDLKPSNILLANDMRAKVADFGLVRLAPEGKQYSLATTLAGTFGYVAPEYAEMGRVTTKSDVFSFGVILMELITGRKALDQSRPSDSTHLITWFRKMQINSEFTKALDPAIDLNDDEISLSVNIVSDLAFHCCARDPQQRPDMSHVVSILCPLAEKWKPSQNLDDEYGIETSKSLPQVLKEWGIGSNIMNAGSLKRNTMGSMYHNTQDSVPPNPRDLPQAR</sequence>
<dbReference type="FunFam" id="1.10.510.10:FF:000095">
    <property type="entry name" value="protein STRUBBELIG-RECEPTOR FAMILY 8"/>
    <property type="match status" value="1"/>
</dbReference>
<dbReference type="InterPro" id="IPR008271">
    <property type="entry name" value="Ser/Thr_kinase_AS"/>
</dbReference>
<evidence type="ECO:0000256" key="7">
    <source>
        <dbReference type="ARBA" id="ARBA00022737"/>
    </source>
</evidence>
<feature type="compositionally biased region" description="Low complexity" evidence="16">
    <location>
        <begin position="448"/>
        <end position="465"/>
    </location>
</feature>
<dbReference type="InterPro" id="IPR003591">
    <property type="entry name" value="Leu-rich_rpt_typical-subtyp"/>
</dbReference>
<dbReference type="SUPFAM" id="SSF52058">
    <property type="entry name" value="L domain-like"/>
    <property type="match status" value="1"/>
</dbReference>
<evidence type="ECO:0000256" key="5">
    <source>
        <dbReference type="ARBA" id="ARBA00022692"/>
    </source>
</evidence>
<evidence type="ECO:0000256" key="10">
    <source>
        <dbReference type="ARBA" id="ARBA00022840"/>
    </source>
</evidence>
<evidence type="ECO:0000256" key="3">
    <source>
        <dbReference type="ARBA" id="ARBA00022614"/>
    </source>
</evidence>
<keyword evidence="7" id="KW-0677">Repeat</keyword>
<keyword evidence="14" id="KW-0325">Glycoprotein</keyword>
<evidence type="ECO:0000256" key="18">
    <source>
        <dbReference type="SAM" id="SignalP"/>
    </source>
</evidence>
<dbReference type="OrthoDB" id="762111at2759"/>
<dbReference type="FunFam" id="3.80.10.10:FF:000129">
    <property type="entry name" value="Leucine-rich repeat receptor-like kinase"/>
    <property type="match status" value="1"/>
</dbReference>
<dbReference type="PROSITE" id="PS00108">
    <property type="entry name" value="PROTEIN_KINASE_ST"/>
    <property type="match status" value="1"/>
</dbReference>
<dbReference type="InterPro" id="IPR011009">
    <property type="entry name" value="Kinase-like_dom_sf"/>
</dbReference>
<feature type="transmembrane region" description="Helical" evidence="17">
    <location>
        <begin position="469"/>
        <end position="493"/>
    </location>
</feature>
<evidence type="ECO:0000256" key="8">
    <source>
        <dbReference type="ARBA" id="ARBA00022741"/>
    </source>
</evidence>
<dbReference type="InterPro" id="IPR000719">
    <property type="entry name" value="Prot_kinase_dom"/>
</dbReference>
<evidence type="ECO:0000256" key="9">
    <source>
        <dbReference type="ARBA" id="ARBA00022777"/>
    </source>
</evidence>
<dbReference type="Pfam" id="PF00560">
    <property type="entry name" value="LRR_1"/>
    <property type="match status" value="2"/>
</dbReference>
<name>A0A5P1EM53_ASPOF</name>
<evidence type="ECO:0000256" key="11">
    <source>
        <dbReference type="ARBA" id="ARBA00022989"/>
    </source>
</evidence>
<evidence type="ECO:0000256" key="14">
    <source>
        <dbReference type="ARBA" id="ARBA00023180"/>
    </source>
</evidence>
<evidence type="ECO:0000256" key="4">
    <source>
        <dbReference type="ARBA" id="ARBA00022679"/>
    </source>
</evidence>
<keyword evidence="6 18" id="KW-0732">Signal</keyword>
<protein>
    <recommendedName>
        <fullName evidence="19">Protein kinase domain-containing protein</fullName>
    </recommendedName>
</protein>
<feature type="region of interest" description="Disordered" evidence="16">
    <location>
        <begin position="895"/>
        <end position="916"/>
    </location>
</feature>
<dbReference type="SUPFAM" id="SSF56112">
    <property type="entry name" value="Protein kinase-like (PK-like)"/>
    <property type="match status" value="1"/>
</dbReference>
<dbReference type="Gene3D" id="3.80.10.10">
    <property type="entry name" value="Ribonuclease Inhibitor"/>
    <property type="match status" value="2"/>
</dbReference>
<evidence type="ECO:0000256" key="13">
    <source>
        <dbReference type="ARBA" id="ARBA00023170"/>
    </source>
</evidence>
<dbReference type="PANTHER" id="PTHR47986">
    <property type="entry name" value="OSJNBA0070M12.3 PROTEIN"/>
    <property type="match status" value="1"/>
</dbReference>
<feature type="compositionally biased region" description="Polar residues" evidence="16">
    <location>
        <begin position="895"/>
        <end position="905"/>
    </location>
</feature>
<dbReference type="FunFam" id="3.30.200.20:FF:000226">
    <property type="entry name" value="receptor protein kinase TMK1"/>
    <property type="match status" value="1"/>
</dbReference>
<dbReference type="InterPro" id="IPR013210">
    <property type="entry name" value="LRR_N_plant-typ"/>
</dbReference>
<dbReference type="SMART" id="SM00220">
    <property type="entry name" value="S_TKc"/>
    <property type="match status" value="1"/>
</dbReference>
<dbReference type="Gene3D" id="3.30.200.20">
    <property type="entry name" value="Phosphorylase Kinase, domain 1"/>
    <property type="match status" value="1"/>
</dbReference>
<gene>
    <name evidence="20" type="ORF">A4U43_C06F15490</name>
</gene>
<feature type="binding site" evidence="15">
    <location>
        <position position="595"/>
    </location>
    <ligand>
        <name>ATP</name>
        <dbReference type="ChEBI" id="CHEBI:30616"/>
    </ligand>
</feature>
<keyword evidence="12 17" id="KW-0472">Membrane</keyword>
<dbReference type="InterPro" id="IPR032675">
    <property type="entry name" value="LRR_dom_sf"/>
</dbReference>
<keyword evidence="4" id="KW-0808">Transferase</keyword>
<dbReference type="InterPro" id="IPR017441">
    <property type="entry name" value="Protein_kinase_ATP_BS"/>
</dbReference>
<dbReference type="CDD" id="cd14066">
    <property type="entry name" value="STKc_IRAK"/>
    <property type="match status" value="1"/>
</dbReference>
<dbReference type="FunFam" id="3.80.10.10:FF:000190">
    <property type="entry name" value="Receptor-like kinase TMK4"/>
    <property type="match status" value="1"/>
</dbReference>
<keyword evidence="21" id="KW-1185">Reference proteome</keyword>
<dbReference type="InterPro" id="IPR052422">
    <property type="entry name" value="Auxin_Ser/Thr_Kinase"/>
</dbReference>
<dbReference type="AlphaFoldDB" id="A0A5P1EM53"/>
<evidence type="ECO:0000256" key="6">
    <source>
        <dbReference type="ARBA" id="ARBA00022729"/>
    </source>
</evidence>
<comment type="subcellular location">
    <subcellularLocation>
        <location evidence="1">Cell membrane</location>
        <topology evidence="1">Single-pass membrane protein</topology>
    </subcellularLocation>
</comment>
<evidence type="ECO:0000256" key="16">
    <source>
        <dbReference type="SAM" id="MobiDB-lite"/>
    </source>
</evidence>
<dbReference type="Pfam" id="PF08263">
    <property type="entry name" value="LRRNT_2"/>
    <property type="match status" value="2"/>
</dbReference>
<dbReference type="GO" id="GO:0004672">
    <property type="term" value="F:protein kinase activity"/>
    <property type="evidence" value="ECO:0007669"/>
    <property type="project" value="InterPro"/>
</dbReference>
<dbReference type="PROSITE" id="PS00107">
    <property type="entry name" value="PROTEIN_KINASE_ATP"/>
    <property type="match status" value="1"/>
</dbReference>
<keyword evidence="3" id="KW-0433">Leucine-rich repeat</keyword>
<dbReference type="InterPro" id="IPR001611">
    <property type="entry name" value="Leu-rich_rpt"/>
</dbReference>
<dbReference type="GO" id="GO:0005524">
    <property type="term" value="F:ATP binding"/>
    <property type="evidence" value="ECO:0007669"/>
    <property type="project" value="UniProtKB-UniRule"/>
</dbReference>
<dbReference type="Gene3D" id="1.10.510.10">
    <property type="entry name" value="Transferase(Phosphotransferase) domain 1"/>
    <property type="match status" value="1"/>
</dbReference>
<feature type="region of interest" description="Disordered" evidence="16">
    <location>
        <begin position="442"/>
        <end position="465"/>
    </location>
</feature>
<evidence type="ECO:0000256" key="1">
    <source>
        <dbReference type="ARBA" id="ARBA00004162"/>
    </source>
</evidence>
<feature type="domain" description="Protein kinase" evidence="19">
    <location>
        <begin position="567"/>
        <end position="849"/>
    </location>
</feature>